<gene>
    <name evidence="4" type="ORF">BS329_19790</name>
</gene>
<sequence length="164" mass="17606">MSDLEIRPARDGELKAIGELTLAAYSADYGLVDGVGYAAELADAARRAEQAELLVAVDGDGTLVGTVTIARPGTPFAELSREGELEFRMLGVLPSATGRGIGEALTRAVIARARELAATRVVLCSLDTMERAHRLYERLGFARLPERDWEPHPGVTLIAYGLDL</sequence>
<accession>A0A1R0KS36</accession>
<dbReference type="AlphaFoldDB" id="A0A1R0KS36"/>
<organism evidence="4 5">
    <name type="scientific">Amycolatopsis coloradensis</name>
    <dbReference type="NCBI Taxonomy" id="76021"/>
    <lineage>
        <taxon>Bacteria</taxon>
        <taxon>Bacillati</taxon>
        <taxon>Actinomycetota</taxon>
        <taxon>Actinomycetes</taxon>
        <taxon>Pseudonocardiales</taxon>
        <taxon>Pseudonocardiaceae</taxon>
        <taxon>Amycolatopsis</taxon>
    </lineage>
</organism>
<evidence type="ECO:0000256" key="1">
    <source>
        <dbReference type="ARBA" id="ARBA00022679"/>
    </source>
</evidence>
<dbReference type="InterPro" id="IPR050832">
    <property type="entry name" value="Bact_Acetyltransf"/>
</dbReference>
<name>A0A1R0KS36_9PSEU</name>
<dbReference type="InterPro" id="IPR000182">
    <property type="entry name" value="GNAT_dom"/>
</dbReference>
<evidence type="ECO:0000256" key="2">
    <source>
        <dbReference type="ARBA" id="ARBA00023315"/>
    </source>
</evidence>
<reference evidence="4 5" key="1">
    <citation type="submission" date="2016-01" db="EMBL/GenBank/DDBJ databases">
        <title>Amycolatopsis coloradensis genome sequencing and assembly.</title>
        <authorList>
            <person name="Mayilraj S."/>
        </authorList>
    </citation>
    <scope>NUCLEOTIDE SEQUENCE [LARGE SCALE GENOMIC DNA]</scope>
    <source>
        <strain evidence="4 5">DSM 44225</strain>
    </source>
</reference>
<dbReference type="CDD" id="cd04301">
    <property type="entry name" value="NAT_SF"/>
    <property type="match status" value="1"/>
</dbReference>
<proteinExistence type="predicted"/>
<dbReference type="SUPFAM" id="SSF55729">
    <property type="entry name" value="Acyl-CoA N-acyltransferases (Nat)"/>
    <property type="match status" value="1"/>
</dbReference>
<dbReference type="GO" id="GO:0016747">
    <property type="term" value="F:acyltransferase activity, transferring groups other than amino-acyl groups"/>
    <property type="evidence" value="ECO:0007669"/>
    <property type="project" value="InterPro"/>
</dbReference>
<feature type="domain" description="N-acetyltransferase" evidence="3">
    <location>
        <begin position="4"/>
        <end position="164"/>
    </location>
</feature>
<protein>
    <submittedName>
        <fullName evidence="4">GNAT family N-acetyltransferase</fullName>
    </submittedName>
</protein>
<evidence type="ECO:0000313" key="4">
    <source>
        <dbReference type="EMBL" id="OLZ50655.1"/>
    </source>
</evidence>
<comment type="caution">
    <text evidence="4">The sequence shown here is derived from an EMBL/GenBank/DDBJ whole genome shotgun (WGS) entry which is preliminary data.</text>
</comment>
<dbReference type="RefSeq" id="WP_076162699.1">
    <property type="nucleotide sequence ID" value="NZ_JBEZVB010000064.1"/>
</dbReference>
<dbReference type="Pfam" id="PF00583">
    <property type="entry name" value="Acetyltransf_1"/>
    <property type="match status" value="1"/>
</dbReference>
<dbReference type="PANTHER" id="PTHR43877:SF2">
    <property type="entry name" value="AMINOALKYLPHOSPHONATE N-ACETYLTRANSFERASE-RELATED"/>
    <property type="match status" value="1"/>
</dbReference>
<dbReference type="EMBL" id="MQUQ01000010">
    <property type="protein sequence ID" value="OLZ50655.1"/>
    <property type="molecule type" value="Genomic_DNA"/>
</dbReference>
<dbReference type="Proteomes" id="UP000187486">
    <property type="component" value="Unassembled WGS sequence"/>
</dbReference>
<dbReference type="InterPro" id="IPR016181">
    <property type="entry name" value="Acyl_CoA_acyltransferase"/>
</dbReference>
<dbReference type="OrthoDB" id="273614at2"/>
<evidence type="ECO:0000259" key="3">
    <source>
        <dbReference type="PROSITE" id="PS51186"/>
    </source>
</evidence>
<keyword evidence="2" id="KW-0012">Acyltransferase</keyword>
<keyword evidence="5" id="KW-1185">Reference proteome</keyword>
<dbReference type="PANTHER" id="PTHR43877">
    <property type="entry name" value="AMINOALKYLPHOSPHONATE N-ACETYLTRANSFERASE-RELATED-RELATED"/>
    <property type="match status" value="1"/>
</dbReference>
<dbReference type="STRING" id="76021.BS329_19790"/>
<dbReference type="Gene3D" id="3.40.630.30">
    <property type="match status" value="1"/>
</dbReference>
<keyword evidence="1 4" id="KW-0808">Transferase</keyword>
<evidence type="ECO:0000313" key="5">
    <source>
        <dbReference type="Proteomes" id="UP000187486"/>
    </source>
</evidence>
<dbReference type="PROSITE" id="PS51186">
    <property type="entry name" value="GNAT"/>
    <property type="match status" value="1"/>
</dbReference>